<proteinExistence type="predicted"/>
<accession>A0A2U3N6J3</accession>
<evidence type="ECO:0000313" key="1">
    <source>
        <dbReference type="EMBL" id="SPM27143.1"/>
    </source>
</evidence>
<dbReference type="AlphaFoldDB" id="A0A2U3N6J3"/>
<keyword evidence="2" id="KW-1185">Reference proteome</keyword>
<protein>
    <submittedName>
        <fullName evidence="1">Uncharacterized protein</fullName>
    </submittedName>
</protein>
<evidence type="ECO:0000313" key="2">
    <source>
        <dbReference type="Proteomes" id="UP000241595"/>
    </source>
</evidence>
<gene>
    <name evidence="1" type="ORF">MTAB308_618</name>
</gene>
<name>A0A2U3N6J3_9MYCO</name>
<sequence>MVAFLIVGTMGVAPAWLPFLNPKAPVIVFLGAPFVFMAFQMRGWSGLSQKIEVGVAEDGLTVARWPSDIFRFGDVALGLWTSAVYGGTTSGTALHLRSGRHRLVIGGRDHRAAAGTRLDEPPVQYPDAWMPASDFDELLTMVAGHSGSRVRTPAPGAATRCSLIPCPNWFFSDTLSGSLAAFSRPFTLGFSRRAQSAPPALVIDVDDDAVRVIDPATETVLASARPAQAAQVTVTPAGLNRRR</sequence>
<dbReference type="EMBL" id="FTRV01000009">
    <property type="protein sequence ID" value="SPM27143.1"/>
    <property type="molecule type" value="Genomic_DNA"/>
</dbReference>
<dbReference type="Proteomes" id="UP000241595">
    <property type="component" value="Unassembled WGS sequence"/>
</dbReference>
<dbReference type="STRING" id="1841859.GCA_900157385_00614"/>
<organism evidence="1 2">
    <name type="scientific">Mycobacterium terramassiliense</name>
    <dbReference type="NCBI Taxonomy" id="1841859"/>
    <lineage>
        <taxon>Bacteria</taxon>
        <taxon>Bacillati</taxon>
        <taxon>Actinomycetota</taxon>
        <taxon>Actinomycetes</taxon>
        <taxon>Mycobacteriales</taxon>
        <taxon>Mycobacteriaceae</taxon>
        <taxon>Mycobacterium</taxon>
    </lineage>
</organism>
<reference evidence="1 2" key="1">
    <citation type="submission" date="2017-01" db="EMBL/GenBank/DDBJ databases">
        <authorList>
            <consortium name="Urmite Genomes"/>
        </authorList>
    </citation>
    <scope>NUCLEOTIDE SEQUENCE [LARGE SCALE GENOMIC DNA]</scope>
    <source>
        <strain evidence="1 2">AB308</strain>
    </source>
</reference>